<feature type="region of interest" description="Disordered" evidence="1">
    <location>
        <begin position="387"/>
        <end position="457"/>
    </location>
</feature>
<feature type="region of interest" description="Disordered" evidence="1">
    <location>
        <begin position="153"/>
        <end position="179"/>
    </location>
</feature>
<dbReference type="Proteomes" id="UP000228711">
    <property type="component" value="Unassembled WGS sequence"/>
</dbReference>
<organism evidence="2 3">
    <name type="scientific">Candidatus Kerfeldbacteria bacterium CG08_land_8_20_14_0_20_42_7</name>
    <dbReference type="NCBI Taxonomy" id="2014245"/>
    <lineage>
        <taxon>Bacteria</taxon>
        <taxon>Candidatus Kerfeldiibacteriota</taxon>
    </lineage>
</organism>
<feature type="non-terminal residue" evidence="2">
    <location>
        <position position="1"/>
    </location>
</feature>
<feature type="compositionally biased region" description="Basic and acidic residues" evidence="1">
    <location>
        <begin position="153"/>
        <end position="175"/>
    </location>
</feature>
<proteinExistence type="predicted"/>
<dbReference type="AlphaFoldDB" id="A0A2H0YVA5"/>
<comment type="caution">
    <text evidence="2">The sequence shown here is derived from an EMBL/GenBank/DDBJ whole genome shotgun (WGS) entry which is preliminary data.</text>
</comment>
<feature type="region of interest" description="Disordered" evidence="1">
    <location>
        <begin position="1"/>
        <end position="106"/>
    </location>
</feature>
<feature type="region of interest" description="Disordered" evidence="1">
    <location>
        <begin position="488"/>
        <end position="561"/>
    </location>
</feature>
<feature type="compositionally biased region" description="Basic and acidic residues" evidence="1">
    <location>
        <begin position="507"/>
        <end position="543"/>
    </location>
</feature>
<protein>
    <submittedName>
        <fullName evidence="2">Uncharacterized protein</fullName>
    </submittedName>
</protein>
<accession>A0A2H0YVA5</accession>
<evidence type="ECO:0000313" key="2">
    <source>
        <dbReference type="EMBL" id="PIS41682.1"/>
    </source>
</evidence>
<reference evidence="3" key="1">
    <citation type="submission" date="2017-09" db="EMBL/GenBank/DDBJ databases">
        <title>Depth-based differentiation of microbial function through sediment-hosted aquifers and enrichment of novel symbionts in the deep terrestrial subsurface.</title>
        <authorList>
            <person name="Probst A.J."/>
            <person name="Ladd B."/>
            <person name="Jarett J.K."/>
            <person name="Geller-Mcgrath D.E."/>
            <person name="Sieber C.M.K."/>
            <person name="Emerson J.B."/>
            <person name="Anantharaman K."/>
            <person name="Thomas B.C."/>
            <person name="Malmstrom R."/>
            <person name="Stieglmeier M."/>
            <person name="Klingl A."/>
            <person name="Woyke T."/>
            <person name="Ryan C.M."/>
            <person name="Banfield J.F."/>
        </authorList>
    </citation>
    <scope>NUCLEOTIDE SEQUENCE [LARGE SCALE GENOMIC DNA]</scope>
</reference>
<evidence type="ECO:0000313" key="3">
    <source>
        <dbReference type="Proteomes" id="UP000228711"/>
    </source>
</evidence>
<feature type="compositionally biased region" description="Basic and acidic residues" evidence="1">
    <location>
        <begin position="64"/>
        <end position="81"/>
    </location>
</feature>
<name>A0A2H0YVA5_9BACT</name>
<dbReference type="EMBL" id="PEXV01000066">
    <property type="protein sequence ID" value="PIS41682.1"/>
    <property type="molecule type" value="Genomic_DNA"/>
</dbReference>
<feature type="compositionally biased region" description="Basic and acidic residues" evidence="1">
    <location>
        <begin position="447"/>
        <end position="457"/>
    </location>
</feature>
<evidence type="ECO:0000256" key="1">
    <source>
        <dbReference type="SAM" id="MobiDB-lite"/>
    </source>
</evidence>
<gene>
    <name evidence="2" type="ORF">COT25_01830</name>
</gene>
<sequence length="561" mass="62762">TPASDEGPTPASDEGPTPASGEGQIPASGEGQIPASDEGQIPASDEGQIPASDEGPTPLMDASEEQREQFEQEQKLRERHGLSSSVTSDQMREAAEAYKQNALQDLPQEVQEALNAQLQKNKTPDQIVSNMNAYDKESLYKTQDEYEQVRGTFEQRTRDEQHQEEINETLGKEPTDFYAGKEPVARLRSELHRAEEQGKASTARFIANFDKLGLDKNHAGVNISGDMKKEMIPKLQELFRSQLQEEGELDEQEINARVESFGQEIEKAENLAIANSGRQGYTTGHVLRHENAHGEMDKLSAEDQEQIFSQLPQDEQNQIIEDVANQWGMQDLSDDQKRKKAIEEYLTEGLANYGRSDAVGSNLDSDLALALKSKGVKFRSYTDASFATQKSTGPTRDQLGAQKRQQETRVTQAQETHDKRKQEIAAQLPPDVDPDELTNQNPLVQKELTDKGVSRAIRDEMNKLNETLRTEQKALKEINETLQFQIRAAKQQGHETSKAIATGTKTAQEDTRKVDHAEKQEETKRAENRQAKQKSEQTSKEAPRPVVPSESREPEDPESFA</sequence>